<dbReference type="GO" id="GO:0003735">
    <property type="term" value="F:structural constituent of ribosome"/>
    <property type="evidence" value="ECO:0007669"/>
    <property type="project" value="InterPro"/>
</dbReference>
<dbReference type="SUPFAM" id="SSF141091">
    <property type="entry name" value="L21p-like"/>
    <property type="match status" value="1"/>
</dbReference>
<dbReference type="NCBIfam" id="TIGR00061">
    <property type="entry name" value="L21"/>
    <property type="match status" value="1"/>
</dbReference>
<dbReference type="InterPro" id="IPR028909">
    <property type="entry name" value="bL21-like"/>
</dbReference>
<dbReference type="GO" id="GO:0005762">
    <property type="term" value="C:mitochondrial large ribosomal subunit"/>
    <property type="evidence" value="ECO:0007669"/>
    <property type="project" value="TreeGrafter"/>
</dbReference>
<dbReference type="GO" id="GO:0003723">
    <property type="term" value="F:RNA binding"/>
    <property type="evidence" value="ECO:0007669"/>
    <property type="project" value="InterPro"/>
</dbReference>
<dbReference type="InterPro" id="IPR001787">
    <property type="entry name" value="Ribosomal_bL21"/>
</dbReference>
<comment type="similarity">
    <text evidence="1">Belongs to the bacterial ribosomal protein bL21 family.</text>
</comment>
<name>A0A9W8DY67_9FUNG</name>
<proteinExistence type="inferred from homology"/>
<dbReference type="PANTHER" id="PTHR21349">
    <property type="entry name" value="50S RIBOSOMAL PROTEIN L21"/>
    <property type="match status" value="1"/>
</dbReference>
<dbReference type="InterPro" id="IPR036164">
    <property type="entry name" value="bL21-like_sf"/>
</dbReference>
<dbReference type="GO" id="GO:0006412">
    <property type="term" value="P:translation"/>
    <property type="evidence" value="ECO:0007669"/>
    <property type="project" value="InterPro"/>
</dbReference>
<reference evidence="6" key="1">
    <citation type="submission" date="2022-07" db="EMBL/GenBank/DDBJ databases">
        <title>Phylogenomic reconstructions and comparative analyses of Kickxellomycotina fungi.</title>
        <authorList>
            <person name="Reynolds N.K."/>
            <person name="Stajich J.E."/>
            <person name="Barry K."/>
            <person name="Grigoriev I.V."/>
            <person name="Crous P."/>
            <person name="Smith M.E."/>
        </authorList>
    </citation>
    <scope>NUCLEOTIDE SEQUENCE</scope>
    <source>
        <strain evidence="6">RSA 861</strain>
    </source>
</reference>
<keyword evidence="7" id="KW-1185">Reference proteome</keyword>
<sequence>MSSSLTTLVRRTGFRPRLAAPSVLRPALPTATHARAALVQRTLSTASVETPAAPNATTIPTCTSSSSPTAAVQAHSEETRDLIHRLRAQNKYYATVQIKGKHYTVTEGDIIITDRMAELALGDMINLECVTELGSRDFTVLGKPYVSTDFFTVRAVVLEHPVSSTVTVVKFKKRKDYCKTLHYNPKYTLLRVSKLDVNKLPGASA</sequence>
<dbReference type="Pfam" id="PF00829">
    <property type="entry name" value="Ribosomal_L21p"/>
    <property type="match status" value="1"/>
</dbReference>
<dbReference type="OrthoDB" id="5994at2759"/>
<evidence type="ECO:0000256" key="1">
    <source>
        <dbReference type="ARBA" id="ARBA00008563"/>
    </source>
</evidence>
<dbReference type="AlphaFoldDB" id="A0A9W8DY67"/>
<evidence type="ECO:0000256" key="2">
    <source>
        <dbReference type="ARBA" id="ARBA00022980"/>
    </source>
</evidence>
<organism evidence="6 7">
    <name type="scientific">Tieghemiomyces parasiticus</name>
    <dbReference type="NCBI Taxonomy" id="78921"/>
    <lineage>
        <taxon>Eukaryota</taxon>
        <taxon>Fungi</taxon>
        <taxon>Fungi incertae sedis</taxon>
        <taxon>Zoopagomycota</taxon>
        <taxon>Kickxellomycotina</taxon>
        <taxon>Dimargaritomycetes</taxon>
        <taxon>Dimargaritales</taxon>
        <taxon>Dimargaritaceae</taxon>
        <taxon>Tieghemiomyces</taxon>
    </lineage>
</organism>
<keyword evidence="3" id="KW-0687">Ribonucleoprotein</keyword>
<dbReference type="PANTHER" id="PTHR21349:SF0">
    <property type="entry name" value="LARGE RIBOSOMAL SUBUNIT PROTEIN BL21M"/>
    <property type="match status" value="1"/>
</dbReference>
<protein>
    <recommendedName>
        <fullName evidence="4">Large ribosomal subunit protein bL21m</fullName>
    </recommendedName>
</protein>
<evidence type="ECO:0000313" key="6">
    <source>
        <dbReference type="EMBL" id="KAJ1928970.1"/>
    </source>
</evidence>
<evidence type="ECO:0000256" key="4">
    <source>
        <dbReference type="ARBA" id="ARBA00044129"/>
    </source>
</evidence>
<gene>
    <name evidence="6" type="ORF">IWQ60_001562</name>
</gene>
<evidence type="ECO:0000256" key="5">
    <source>
        <dbReference type="SAM" id="MobiDB-lite"/>
    </source>
</evidence>
<evidence type="ECO:0000256" key="3">
    <source>
        <dbReference type="ARBA" id="ARBA00023274"/>
    </source>
</evidence>
<keyword evidence="2" id="KW-0689">Ribosomal protein</keyword>
<feature type="compositionally biased region" description="Low complexity" evidence="5">
    <location>
        <begin position="50"/>
        <end position="69"/>
    </location>
</feature>
<dbReference type="EMBL" id="JANBPT010000052">
    <property type="protein sequence ID" value="KAJ1928970.1"/>
    <property type="molecule type" value="Genomic_DNA"/>
</dbReference>
<feature type="region of interest" description="Disordered" evidence="5">
    <location>
        <begin position="46"/>
        <end position="71"/>
    </location>
</feature>
<accession>A0A9W8DY67</accession>
<comment type="caution">
    <text evidence="6">The sequence shown here is derived from an EMBL/GenBank/DDBJ whole genome shotgun (WGS) entry which is preliminary data.</text>
</comment>
<dbReference type="Proteomes" id="UP001150569">
    <property type="component" value="Unassembled WGS sequence"/>
</dbReference>
<evidence type="ECO:0000313" key="7">
    <source>
        <dbReference type="Proteomes" id="UP001150569"/>
    </source>
</evidence>